<evidence type="ECO:0000259" key="1">
    <source>
        <dbReference type="Pfam" id="PF07596"/>
    </source>
</evidence>
<protein>
    <submittedName>
        <fullName evidence="2">DUF1559 domain-containing protein</fullName>
    </submittedName>
</protein>
<dbReference type="PROSITE" id="PS00409">
    <property type="entry name" value="PROKAR_NTER_METHYL"/>
    <property type="match status" value="1"/>
</dbReference>
<dbReference type="InterPro" id="IPR011453">
    <property type="entry name" value="DUF1559"/>
</dbReference>
<evidence type="ECO:0000313" key="2">
    <source>
        <dbReference type="EMBL" id="HEN14623.1"/>
    </source>
</evidence>
<dbReference type="NCBIfam" id="TIGR02532">
    <property type="entry name" value="IV_pilin_GFxxxE"/>
    <property type="match status" value="1"/>
</dbReference>
<dbReference type="PANTHER" id="PTHR30093:SF2">
    <property type="entry name" value="TYPE II SECRETION SYSTEM PROTEIN H"/>
    <property type="match status" value="1"/>
</dbReference>
<reference evidence="2" key="1">
    <citation type="journal article" date="2020" name="mSystems">
        <title>Genome- and Community-Level Interaction Insights into Carbon Utilization and Element Cycling Functions of Hydrothermarchaeota in Hydrothermal Sediment.</title>
        <authorList>
            <person name="Zhou Z."/>
            <person name="Liu Y."/>
            <person name="Xu W."/>
            <person name="Pan J."/>
            <person name="Luo Z.H."/>
            <person name="Li M."/>
        </authorList>
    </citation>
    <scope>NUCLEOTIDE SEQUENCE [LARGE SCALE GENOMIC DNA]</scope>
    <source>
        <strain evidence="2">SpSt-339</strain>
    </source>
</reference>
<dbReference type="InterPro" id="IPR012902">
    <property type="entry name" value="N_methyl_site"/>
</dbReference>
<dbReference type="Gene3D" id="3.30.700.10">
    <property type="entry name" value="Glycoprotein, Type 4 Pilin"/>
    <property type="match status" value="1"/>
</dbReference>
<sequence length="352" mass="37662">MRHRGFTLIELLVVIAIIAILMALLLPAVQQAREAARRTQCRNHLKQLGLALHNYESTYSVLPMNSGSVGYSPQVRLLPYLDQANLQTLVDFSQPLLTGPVTNRVLNPFYTNIANQVLPVFLCPSDPGPTTYGVPMGSPAVTYFFGANNYMVSLGSGTGTNYDDRHPTDGIAWQNSAVRMRDITDGASNTVFMSEAIRGDGKDITLPAGVLDQYPYRKALNLTAGTSSNPSGPGYNGGGGAWPPGLIQNPDLASIVLAGTNWRGGQAGTGRGIGWIRGLNMATMTNGYIAPNSRIPDVFMHGVGFFGPSSFHAGGAHALFGDGTVRFLGNNIDARVHRSLHSRNGGEVLSEF</sequence>
<dbReference type="NCBIfam" id="TIGR04294">
    <property type="entry name" value="pre_pil_HX9DG"/>
    <property type="match status" value="1"/>
</dbReference>
<dbReference type="Pfam" id="PF07963">
    <property type="entry name" value="N_methyl"/>
    <property type="match status" value="1"/>
</dbReference>
<comment type="caution">
    <text evidence="2">The sequence shown here is derived from an EMBL/GenBank/DDBJ whole genome shotgun (WGS) entry which is preliminary data.</text>
</comment>
<name>A0A7C2JZC5_9PLAN</name>
<dbReference type="EMBL" id="DSOK01000123">
    <property type="protein sequence ID" value="HEN14623.1"/>
    <property type="molecule type" value="Genomic_DNA"/>
</dbReference>
<dbReference type="InterPro" id="IPR027558">
    <property type="entry name" value="Pre_pil_HX9DG_C"/>
</dbReference>
<dbReference type="SUPFAM" id="SSF54523">
    <property type="entry name" value="Pili subunits"/>
    <property type="match status" value="1"/>
</dbReference>
<proteinExistence type="predicted"/>
<gene>
    <name evidence="2" type="ORF">ENQ76_04035</name>
</gene>
<organism evidence="2">
    <name type="scientific">Schlesneria paludicola</name>
    <dbReference type="NCBI Taxonomy" id="360056"/>
    <lineage>
        <taxon>Bacteria</taxon>
        <taxon>Pseudomonadati</taxon>
        <taxon>Planctomycetota</taxon>
        <taxon>Planctomycetia</taxon>
        <taxon>Planctomycetales</taxon>
        <taxon>Planctomycetaceae</taxon>
        <taxon>Schlesneria</taxon>
    </lineage>
</organism>
<dbReference type="InterPro" id="IPR045584">
    <property type="entry name" value="Pilin-like"/>
</dbReference>
<dbReference type="AlphaFoldDB" id="A0A7C2JZC5"/>
<feature type="domain" description="DUF1559" evidence="1">
    <location>
        <begin position="30"/>
        <end position="334"/>
    </location>
</feature>
<dbReference type="Pfam" id="PF07596">
    <property type="entry name" value="SBP_bac_10"/>
    <property type="match status" value="1"/>
</dbReference>
<accession>A0A7C2JZC5</accession>
<dbReference type="PANTHER" id="PTHR30093">
    <property type="entry name" value="GENERAL SECRETION PATHWAY PROTEIN G"/>
    <property type="match status" value="1"/>
</dbReference>